<evidence type="ECO:0000313" key="3">
    <source>
        <dbReference type="Ensembl" id="ENSCSEP00000029903.1"/>
    </source>
</evidence>
<dbReference type="OMA" id="KTKYICM"/>
<dbReference type="InterPro" id="IPR029526">
    <property type="entry name" value="PGBD"/>
</dbReference>
<feature type="compositionally biased region" description="Acidic residues" evidence="1">
    <location>
        <begin position="29"/>
        <end position="49"/>
    </location>
</feature>
<dbReference type="GeneTree" id="ENSGT00940000166554"/>
<dbReference type="Proteomes" id="UP000265120">
    <property type="component" value="Unassembled WGS sequence"/>
</dbReference>
<organism evidence="3 4">
    <name type="scientific">Cynoglossus semilaevis</name>
    <name type="common">Tongue sole</name>
    <dbReference type="NCBI Taxonomy" id="244447"/>
    <lineage>
        <taxon>Eukaryota</taxon>
        <taxon>Metazoa</taxon>
        <taxon>Chordata</taxon>
        <taxon>Craniata</taxon>
        <taxon>Vertebrata</taxon>
        <taxon>Euteleostomi</taxon>
        <taxon>Actinopterygii</taxon>
        <taxon>Neopterygii</taxon>
        <taxon>Teleostei</taxon>
        <taxon>Neoteleostei</taxon>
        <taxon>Acanthomorphata</taxon>
        <taxon>Carangaria</taxon>
        <taxon>Pleuronectiformes</taxon>
        <taxon>Pleuronectoidei</taxon>
        <taxon>Cynoglossidae</taxon>
        <taxon>Cynoglossinae</taxon>
        <taxon>Cynoglossus</taxon>
    </lineage>
</organism>
<sequence length="534" mass="60747">YDSEDSQYSDSSDEEWLPSKKTLDQCESASEEEGPDVEDVEEESPDEIAVEPGVEAPTGRSVDTPAPPAKAKKKQQKRHTWKVKDSPCEGVLPDFLGEWSLNVQATEPLEFFLHLFPEELIDDITYHTNLYALQKGRENLNATAEEMKAFLGINLVMTFIRYPRRRMYWSSEQGLRLPLIADAMAVNRFEDILRYLHFTDTSSTDPGNDKLFRIKPVLDTLQANFLSAVDPEEFQAIDEMIMPFKGKLSIKQYIPKKPKPWGVKIWARAGASGYMYRFEVYRGAASTGAVSELGTAADVILRLCDDIQFKNHKVFFDNFFCGIPLITILKEQGIYGTGTCRVNRLQGAQAKLKSATELKEEGRGAISVVTNGEDVTVTRWLDNSLIHKASSCLGKHPTDVAQRWSKKDKKIITIDRPFAVKVYNDYMGGVGLMDQMVAMYPHRRKNKRWYIRMFFHFLDVTVVNDGLLPFKVTREVRLGPGNHWPQLNDIKNAQRCQDPACTRKTKYSCMCCNVAVCPGFHVRECYRTSWESGV</sequence>
<dbReference type="Pfam" id="PF13843">
    <property type="entry name" value="DDE_Tnp_1_7"/>
    <property type="match status" value="1"/>
</dbReference>
<dbReference type="Ensembl" id="ENSCSET00000030306.1">
    <property type="protein sequence ID" value="ENSCSEP00000029903.1"/>
    <property type="gene ID" value="ENSCSEG00000019165.1"/>
</dbReference>
<evidence type="ECO:0000259" key="2">
    <source>
        <dbReference type="Pfam" id="PF13843"/>
    </source>
</evidence>
<dbReference type="PANTHER" id="PTHR47272">
    <property type="entry name" value="DDE_TNP_1_7 DOMAIN-CONTAINING PROTEIN"/>
    <property type="match status" value="1"/>
</dbReference>
<feature type="domain" description="PiggyBac transposable element-derived protein" evidence="2">
    <location>
        <begin position="108"/>
        <end position="464"/>
    </location>
</feature>
<reference evidence="3" key="1">
    <citation type="submission" date="2025-08" db="UniProtKB">
        <authorList>
            <consortium name="Ensembl"/>
        </authorList>
    </citation>
    <scope>IDENTIFICATION</scope>
</reference>
<dbReference type="STRING" id="244447.ENSCSEP00000029903"/>
<evidence type="ECO:0000256" key="1">
    <source>
        <dbReference type="SAM" id="MobiDB-lite"/>
    </source>
</evidence>
<dbReference type="PANTHER" id="PTHR47272:SF2">
    <property type="entry name" value="PIGGYBAC TRANSPOSABLE ELEMENT-DERIVED PROTEIN 3-LIKE"/>
    <property type="match status" value="1"/>
</dbReference>
<feature type="region of interest" description="Disordered" evidence="1">
    <location>
        <begin position="1"/>
        <end position="83"/>
    </location>
</feature>
<name>A0A3P8WR25_CYNSE</name>
<dbReference type="AlphaFoldDB" id="A0A3P8WR25"/>
<feature type="compositionally biased region" description="Basic residues" evidence="1">
    <location>
        <begin position="70"/>
        <end position="81"/>
    </location>
</feature>
<protein>
    <recommendedName>
        <fullName evidence="2">PiggyBac transposable element-derived protein domain-containing protein</fullName>
    </recommendedName>
</protein>
<accession>A0A3P8WR25</accession>
<feature type="compositionally biased region" description="Acidic residues" evidence="1">
    <location>
        <begin position="1"/>
        <end position="16"/>
    </location>
</feature>
<keyword evidence="4" id="KW-1185">Reference proteome</keyword>
<dbReference type="InParanoid" id="A0A3P8WR25"/>
<proteinExistence type="predicted"/>
<reference evidence="3" key="2">
    <citation type="submission" date="2025-09" db="UniProtKB">
        <authorList>
            <consortium name="Ensembl"/>
        </authorList>
    </citation>
    <scope>IDENTIFICATION</scope>
</reference>
<evidence type="ECO:0000313" key="4">
    <source>
        <dbReference type="Proteomes" id="UP000265120"/>
    </source>
</evidence>